<evidence type="ECO:0000256" key="6">
    <source>
        <dbReference type="HAMAP-Rule" id="MF_00966"/>
    </source>
</evidence>
<feature type="binding site" evidence="6">
    <location>
        <position position="160"/>
    </location>
    <ligand>
        <name>NADP(+)</name>
        <dbReference type="ChEBI" id="CHEBI:58349"/>
    </ligand>
</feature>
<dbReference type="EMBL" id="MHUW01000007">
    <property type="protein sequence ID" value="OHA84071.1"/>
    <property type="molecule type" value="Genomic_DNA"/>
</dbReference>
<dbReference type="GO" id="GO:0050661">
    <property type="term" value="F:NADP binding"/>
    <property type="evidence" value="ECO:0007669"/>
    <property type="project" value="UniProtKB-UniRule"/>
</dbReference>
<comment type="pathway">
    <text evidence="1 6">Carbohydrate degradation; pentose phosphate pathway; D-ribulose 5-phosphate from D-glucose 6-phosphate (oxidative stage): step 1/3.</text>
</comment>
<feature type="active site" description="Proton acceptor" evidence="6">
    <location>
        <position position="252"/>
    </location>
</feature>
<evidence type="ECO:0000256" key="4">
    <source>
        <dbReference type="ARBA" id="ARBA00023002"/>
    </source>
</evidence>
<evidence type="ECO:0000313" key="10">
    <source>
        <dbReference type="Proteomes" id="UP000177987"/>
    </source>
</evidence>
<dbReference type="Pfam" id="PF00479">
    <property type="entry name" value="G6PD_N"/>
    <property type="match status" value="1"/>
</dbReference>
<dbReference type="NCBIfam" id="TIGR00871">
    <property type="entry name" value="zwf"/>
    <property type="match status" value="1"/>
</dbReference>
<feature type="binding site" evidence="6">
    <location>
        <position position="190"/>
    </location>
    <ligand>
        <name>substrate</name>
    </ligand>
</feature>
<keyword evidence="4 6" id="KW-0560">Oxidoreductase</keyword>
<dbReference type="PANTHER" id="PTHR23429:SF0">
    <property type="entry name" value="GLUCOSE-6-PHOSPHATE 1-DEHYDROGENASE"/>
    <property type="match status" value="1"/>
</dbReference>
<evidence type="ECO:0000256" key="3">
    <source>
        <dbReference type="ARBA" id="ARBA00022857"/>
    </source>
</evidence>
<evidence type="ECO:0000259" key="8">
    <source>
        <dbReference type="Pfam" id="PF02781"/>
    </source>
</evidence>
<dbReference type="SUPFAM" id="SSF55347">
    <property type="entry name" value="Glyceraldehyde-3-phosphate dehydrogenase-like, C-terminal domain"/>
    <property type="match status" value="1"/>
</dbReference>
<evidence type="ECO:0000256" key="5">
    <source>
        <dbReference type="ARBA" id="ARBA00023277"/>
    </source>
</evidence>
<feature type="binding site" evidence="6">
    <location>
        <position position="247"/>
    </location>
    <ligand>
        <name>substrate</name>
    </ligand>
</feature>
<keyword evidence="3 6" id="KW-0521">NADP</keyword>
<feature type="binding site" evidence="6">
    <location>
        <position position="228"/>
    </location>
    <ligand>
        <name>substrate</name>
    </ligand>
</feature>
<dbReference type="GO" id="GO:0009051">
    <property type="term" value="P:pentose-phosphate shunt, oxidative branch"/>
    <property type="evidence" value="ECO:0007669"/>
    <property type="project" value="TreeGrafter"/>
</dbReference>
<feature type="binding site" evidence="6">
    <location>
        <position position="342"/>
    </location>
    <ligand>
        <name>substrate</name>
    </ligand>
</feature>
<keyword evidence="2 6" id="KW-0313">Glucose metabolism</keyword>
<comment type="caution">
    <text evidence="6">Lacks conserved residue(s) required for the propagation of feature annotation.</text>
</comment>
<organism evidence="9 10">
    <name type="scientific">Candidatus Yonathbacteria bacterium RIFCSPLOWO2_01_FULL_47_33b</name>
    <dbReference type="NCBI Taxonomy" id="1802727"/>
    <lineage>
        <taxon>Bacteria</taxon>
        <taxon>Candidatus Yonathiibacteriota</taxon>
    </lineage>
</organism>
<dbReference type="Gene3D" id="3.30.360.10">
    <property type="entry name" value="Dihydrodipicolinate Reductase, domain 2"/>
    <property type="match status" value="1"/>
</dbReference>
<protein>
    <recommendedName>
        <fullName evidence="6">Glucose-6-phosphate 1-dehydrogenase</fullName>
        <shortName evidence="6">G6PD</shortName>
        <ecNumber evidence="6">1.1.1.49</ecNumber>
    </recommendedName>
</protein>
<dbReference type="UniPathway" id="UPA00115">
    <property type="reaction ID" value="UER00408"/>
</dbReference>
<dbReference type="Proteomes" id="UP000177987">
    <property type="component" value="Unassembled WGS sequence"/>
</dbReference>
<name>A0A1G2SI60_9BACT</name>
<feature type="binding site" evidence="6">
    <location>
        <position position="52"/>
    </location>
    <ligand>
        <name>NADP(+)</name>
        <dbReference type="ChEBI" id="CHEBI:58349"/>
    </ligand>
</feature>
<dbReference type="EC" id="1.1.1.49" evidence="6"/>
<dbReference type="PIRSF" id="PIRSF000110">
    <property type="entry name" value="G6PD"/>
    <property type="match status" value="1"/>
</dbReference>
<comment type="caution">
    <text evidence="9">The sequence shown here is derived from an EMBL/GenBank/DDBJ whole genome shotgun (WGS) entry which is preliminary data.</text>
</comment>
<gene>
    <name evidence="6" type="primary">zwf</name>
    <name evidence="9" type="ORF">A2937_02655</name>
</gene>
<evidence type="ECO:0000256" key="1">
    <source>
        <dbReference type="ARBA" id="ARBA00004937"/>
    </source>
</evidence>
<sequence>MVNSTEVTPPPTIITIFGATGDLATRKLIPALFDLFQNGYLPFSFKIVGMSRRGFSHEEYRDIAKNSIIERTASQKEDILEEFLSHISYTQGTFDDKESYERLKGVLDHEERLFGQCTNKLFYLAVPPAYYKGIFEQLAASDLSKPCSDETGWTRILVEKPFGNDVSTAQELDQVLGSLFKEEQIFRIDHYLAKEALQDILMFRFSNTLFEPLWNKDYIERVELTLSEKKGVDSRGAFYDGIGALRDVGQNHLLQMLAFIAMEDPIELDALRIRTERARVLESLRPVNSDTAGALLVRGQYEGYKETPSVDAASQTETFFRIKTFIDNDRWQGVPFYLESGKALDEDKTEIKIYFKKTTSCLCPPGTEHHHQNILTFRIQPDEKISILFWAKKPGLSLDLEPKELSFSYRNIPEGSRLADAYEKVLFDGIAGDQILFASTEEVSAAWQFITPILELWENTPLHPYAQGSKGPQVDLSSI</sequence>
<dbReference type="InterPro" id="IPR036291">
    <property type="entry name" value="NAD(P)-bd_dom_sf"/>
</dbReference>
<proteinExistence type="inferred from homology"/>
<dbReference type="SUPFAM" id="SSF51735">
    <property type="entry name" value="NAD(P)-binding Rossmann-fold domains"/>
    <property type="match status" value="1"/>
</dbReference>
<dbReference type="Gene3D" id="3.40.50.720">
    <property type="entry name" value="NAD(P)-binding Rossmann-like Domain"/>
    <property type="match status" value="1"/>
</dbReference>
<dbReference type="PRINTS" id="PR00079">
    <property type="entry name" value="G6PDHDRGNASE"/>
</dbReference>
<dbReference type="AlphaFoldDB" id="A0A1G2SI60"/>
<dbReference type="Pfam" id="PF02781">
    <property type="entry name" value="G6PD_C"/>
    <property type="match status" value="1"/>
</dbReference>
<feature type="domain" description="Glucose-6-phosphate dehydrogenase NAD-binding" evidence="7">
    <location>
        <begin position="16"/>
        <end position="198"/>
    </location>
</feature>
<comment type="similarity">
    <text evidence="6">Belongs to the glucose-6-phosphate dehydrogenase family.</text>
</comment>
<evidence type="ECO:0000313" key="9">
    <source>
        <dbReference type="EMBL" id="OHA84071.1"/>
    </source>
</evidence>
<comment type="catalytic activity">
    <reaction evidence="6">
        <text>D-glucose 6-phosphate + NADP(+) = 6-phospho-D-glucono-1,5-lactone + NADPH + H(+)</text>
        <dbReference type="Rhea" id="RHEA:15841"/>
        <dbReference type="ChEBI" id="CHEBI:15378"/>
        <dbReference type="ChEBI" id="CHEBI:57783"/>
        <dbReference type="ChEBI" id="CHEBI:57955"/>
        <dbReference type="ChEBI" id="CHEBI:58349"/>
        <dbReference type="ChEBI" id="CHEBI:61548"/>
        <dbReference type="EC" id="1.1.1.49"/>
    </reaction>
</comment>
<evidence type="ECO:0000259" key="7">
    <source>
        <dbReference type="Pfam" id="PF00479"/>
    </source>
</evidence>
<dbReference type="GO" id="GO:0004345">
    <property type="term" value="F:glucose-6-phosphate dehydrogenase activity"/>
    <property type="evidence" value="ECO:0007669"/>
    <property type="project" value="UniProtKB-UniRule"/>
</dbReference>
<feature type="binding site" evidence="6">
    <location>
        <position position="194"/>
    </location>
    <ligand>
        <name>substrate</name>
    </ligand>
</feature>
<dbReference type="InterPro" id="IPR022674">
    <property type="entry name" value="G6P_DH_NAD-bd"/>
</dbReference>
<feature type="domain" description="Glucose-6-phosphate dehydrogenase C-terminal" evidence="8">
    <location>
        <begin position="201"/>
        <end position="473"/>
    </location>
</feature>
<dbReference type="GO" id="GO:0005829">
    <property type="term" value="C:cytosol"/>
    <property type="evidence" value="ECO:0007669"/>
    <property type="project" value="TreeGrafter"/>
</dbReference>
<dbReference type="InterPro" id="IPR022675">
    <property type="entry name" value="G6P_DH_C"/>
</dbReference>
<dbReference type="HAMAP" id="MF_00966">
    <property type="entry name" value="G6PD"/>
    <property type="match status" value="1"/>
</dbReference>
<dbReference type="GO" id="GO:0006006">
    <property type="term" value="P:glucose metabolic process"/>
    <property type="evidence" value="ECO:0007669"/>
    <property type="project" value="UniProtKB-KW"/>
</dbReference>
<dbReference type="InterPro" id="IPR001282">
    <property type="entry name" value="G6P_DH"/>
</dbReference>
<evidence type="ECO:0000256" key="2">
    <source>
        <dbReference type="ARBA" id="ARBA00022526"/>
    </source>
</evidence>
<accession>A0A1G2SI60</accession>
<keyword evidence="5 6" id="KW-0119">Carbohydrate metabolism</keyword>
<comment type="function">
    <text evidence="6">Catalyzes the oxidation of glucose 6-phosphate to 6-phosphogluconolactone.</text>
</comment>
<dbReference type="PANTHER" id="PTHR23429">
    <property type="entry name" value="GLUCOSE-6-PHOSPHATE 1-DEHYDROGENASE G6PD"/>
    <property type="match status" value="1"/>
</dbReference>
<dbReference type="STRING" id="1802727.A2937_02655"/>
<reference evidence="9 10" key="1">
    <citation type="journal article" date="2016" name="Nat. Commun.">
        <title>Thousands of microbial genomes shed light on interconnected biogeochemical processes in an aquifer system.</title>
        <authorList>
            <person name="Anantharaman K."/>
            <person name="Brown C.T."/>
            <person name="Hug L.A."/>
            <person name="Sharon I."/>
            <person name="Castelle C.J."/>
            <person name="Probst A.J."/>
            <person name="Thomas B.C."/>
            <person name="Singh A."/>
            <person name="Wilkins M.J."/>
            <person name="Karaoz U."/>
            <person name="Brodie E.L."/>
            <person name="Williams K.H."/>
            <person name="Hubbard S.S."/>
            <person name="Banfield J.F."/>
        </authorList>
    </citation>
    <scope>NUCLEOTIDE SEQUENCE [LARGE SCALE GENOMIC DNA]</scope>
</reference>